<gene>
    <name evidence="19" type="primary">TPHA0F03140</name>
    <name evidence="19" type="ordered locus">TPHA_0F03140</name>
</gene>
<dbReference type="GO" id="GO:0003723">
    <property type="term" value="F:RNA binding"/>
    <property type="evidence" value="ECO:0007669"/>
    <property type="project" value="InterPro"/>
</dbReference>
<dbReference type="OrthoDB" id="435754at2759"/>
<evidence type="ECO:0000256" key="5">
    <source>
        <dbReference type="ARBA" id="ARBA00022490"/>
    </source>
</evidence>
<comment type="similarity">
    <text evidence="3 17">Belongs to the RNase T2 family.</text>
</comment>
<evidence type="ECO:0000256" key="12">
    <source>
        <dbReference type="ARBA" id="ARBA00023180"/>
    </source>
</evidence>
<dbReference type="PROSITE" id="PS00531">
    <property type="entry name" value="RNASE_T2_2"/>
    <property type="match status" value="1"/>
</dbReference>
<keyword evidence="11" id="KW-1015">Disulfide bond</keyword>
<dbReference type="PANTHER" id="PTHR11240">
    <property type="entry name" value="RIBONUCLEASE T2"/>
    <property type="match status" value="1"/>
</dbReference>
<dbReference type="GeneID" id="11535618"/>
<proteinExistence type="inferred from homology"/>
<keyword evidence="7" id="KW-0540">Nuclease</keyword>
<evidence type="ECO:0000256" key="11">
    <source>
        <dbReference type="ARBA" id="ARBA00023157"/>
    </source>
</evidence>
<dbReference type="InterPro" id="IPR033130">
    <property type="entry name" value="RNase_T2_His_AS_2"/>
</dbReference>
<evidence type="ECO:0000256" key="7">
    <source>
        <dbReference type="ARBA" id="ARBA00022722"/>
    </source>
</evidence>
<dbReference type="EMBL" id="HE612861">
    <property type="protein sequence ID" value="CCE63795.1"/>
    <property type="molecule type" value="Genomic_DNA"/>
</dbReference>
<feature type="domain" description="RNase T2-like C-terminal" evidence="18">
    <location>
        <begin position="329"/>
        <end position="439"/>
    </location>
</feature>
<dbReference type="eggNOG" id="KOG1642">
    <property type="taxonomic scope" value="Eukaryota"/>
</dbReference>
<evidence type="ECO:0000313" key="19">
    <source>
        <dbReference type="EMBL" id="CCE63795.1"/>
    </source>
</evidence>
<accession>G8BUK9</accession>
<evidence type="ECO:0000256" key="3">
    <source>
        <dbReference type="ARBA" id="ARBA00007469"/>
    </source>
</evidence>
<keyword evidence="8" id="KW-0732">Signal</keyword>
<evidence type="ECO:0000256" key="14">
    <source>
        <dbReference type="ARBA" id="ARBA00025494"/>
    </source>
</evidence>
<dbReference type="Proteomes" id="UP000005666">
    <property type="component" value="Chromosome 6"/>
</dbReference>
<dbReference type="GO" id="GO:0006915">
    <property type="term" value="P:apoptotic process"/>
    <property type="evidence" value="ECO:0007669"/>
    <property type="project" value="EnsemblFungi"/>
</dbReference>
<dbReference type="InterPro" id="IPR018188">
    <property type="entry name" value="RNase_T2_His_AS_1"/>
</dbReference>
<feature type="active site" evidence="16">
    <location>
        <position position="162"/>
    </location>
</feature>
<dbReference type="STRING" id="1071381.G8BUK9"/>
<keyword evidence="9" id="KW-0255">Endonuclease</keyword>
<keyword evidence="12" id="KW-0325">Glycoprotein</keyword>
<dbReference type="OMA" id="HESLWIH"/>
<evidence type="ECO:0000256" key="17">
    <source>
        <dbReference type="RuleBase" id="RU004328"/>
    </source>
</evidence>
<evidence type="ECO:0000256" key="13">
    <source>
        <dbReference type="ARBA" id="ARBA00023239"/>
    </source>
</evidence>
<dbReference type="EC" id="4.6.1.19" evidence="4"/>
<sequence length="440" mass="50386">MRLDNFLNALYWNSNTLGQKPFDGILTTDVSCPIDLPLTCRNATEVTDSCCFEFPGGIFLQTQFWNYRPSRVGMNATEIENELGPLDAFTIHGLWPDNCDGGFEQFCDKSLFIDDVYHLLKSDEFNGENSQDLEISGENLLNNLTSLWKSNNGNHESLWIHEFNKHGSCINTLKPKCYKNWNNISNSKSIVSKEENDYYKKRAVYDYFRITYNLYNENNSFEKLAKFGIVPSNSTTYTKEQIENALGSTEGTDEVTAKIFINCDSNNVLNEVWYFYLLKGSLLQEEFVPIDSFDNKRSRCKATGIKFYQKGYIPNNGGRQPPSNSKRGIVRISGYNGNLIKNGRWMTKGTPANFEMIKSPFGSYYLKSRTGYCTVSVSKGLICNANINNAAQFDYDDKNGYIGYSNNFMWSAETYPRGNTQSVVYFNNKDNKYQFKLKFV</sequence>
<dbReference type="Pfam" id="PF25488">
    <property type="entry name" value="RNaseT2L_C"/>
    <property type="match status" value="1"/>
</dbReference>
<dbReference type="PANTHER" id="PTHR11240:SF22">
    <property type="entry name" value="RIBONUCLEASE T2"/>
    <property type="match status" value="1"/>
</dbReference>
<evidence type="ECO:0000256" key="2">
    <source>
        <dbReference type="ARBA" id="ARBA00004496"/>
    </source>
</evidence>
<dbReference type="GO" id="GO:0005576">
    <property type="term" value="C:extracellular region"/>
    <property type="evidence" value="ECO:0007669"/>
    <property type="project" value="EnsemblFungi"/>
</dbReference>
<dbReference type="GO" id="GO:0006402">
    <property type="term" value="P:mRNA catabolic process"/>
    <property type="evidence" value="ECO:0007669"/>
    <property type="project" value="EnsemblFungi"/>
</dbReference>
<evidence type="ECO:0000259" key="18">
    <source>
        <dbReference type="Pfam" id="PF25488"/>
    </source>
</evidence>
<reference evidence="19 20" key="1">
    <citation type="journal article" date="2011" name="Proc. Natl. Acad. Sci. U.S.A.">
        <title>Evolutionary erosion of yeast sex chromosomes by mating-type switching accidents.</title>
        <authorList>
            <person name="Gordon J.L."/>
            <person name="Armisen D."/>
            <person name="Proux-Wera E."/>
            <person name="Oheigeartaigh S.S."/>
            <person name="Byrne K.P."/>
            <person name="Wolfe K.H."/>
        </authorList>
    </citation>
    <scope>NUCLEOTIDE SEQUENCE [LARGE SCALE GENOMIC DNA]</scope>
    <source>
        <strain evidence="20">ATCC 24235 / CBS 4417 / NBRC 1672 / NRRL Y-8282 / UCD 70-5</strain>
    </source>
</reference>
<dbReference type="HOGENOM" id="CLU_037966_0_1_1"/>
<dbReference type="PROSITE" id="PS00530">
    <property type="entry name" value="RNASE_T2_1"/>
    <property type="match status" value="1"/>
</dbReference>
<name>G8BUK9_TETPH</name>
<dbReference type="Pfam" id="PF00445">
    <property type="entry name" value="Ribonuclease_T2"/>
    <property type="match status" value="1"/>
</dbReference>
<keyword evidence="6" id="KW-0926">Vacuole</keyword>
<dbReference type="GO" id="GO:0000902">
    <property type="term" value="P:cell morphogenesis"/>
    <property type="evidence" value="ECO:0007669"/>
    <property type="project" value="EnsemblFungi"/>
</dbReference>
<evidence type="ECO:0000256" key="6">
    <source>
        <dbReference type="ARBA" id="ARBA00022554"/>
    </source>
</evidence>
<dbReference type="InterPro" id="IPR036430">
    <property type="entry name" value="RNase_T2-like_sf"/>
</dbReference>
<keyword evidence="10" id="KW-0378">Hydrolase</keyword>
<evidence type="ECO:0000313" key="20">
    <source>
        <dbReference type="Proteomes" id="UP000005666"/>
    </source>
</evidence>
<organism evidence="19 20">
    <name type="scientific">Tetrapisispora phaffii (strain ATCC 24235 / CBS 4417 / NBRC 1672 / NRRL Y-8282 / UCD 70-5)</name>
    <name type="common">Yeast</name>
    <name type="synonym">Fabospora phaffii</name>
    <dbReference type="NCBI Taxonomy" id="1071381"/>
    <lineage>
        <taxon>Eukaryota</taxon>
        <taxon>Fungi</taxon>
        <taxon>Dikarya</taxon>
        <taxon>Ascomycota</taxon>
        <taxon>Saccharomycotina</taxon>
        <taxon>Saccharomycetes</taxon>
        <taxon>Saccharomycetales</taxon>
        <taxon>Saccharomycetaceae</taxon>
        <taxon>Tetrapisispora</taxon>
    </lineage>
</organism>
<evidence type="ECO:0000256" key="8">
    <source>
        <dbReference type="ARBA" id="ARBA00022729"/>
    </source>
</evidence>
<evidence type="ECO:0000256" key="9">
    <source>
        <dbReference type="ARBA" id="ARBA00022759"/>
    </source>
</evidence>
<keyword evidence="5" id="KW-0963">Cytoplasm</keyword>
<evidence type="ECO:0000256" key="4">
    <source>
        <dbReference type="ARBA" id="ARBA00012571"/>
    </source>
</evidence>
<dbReference type="KEGG" id="tpf:TPHA_0F03140"/>
<dbReference type="CDD" id="cd01061">
    <property type="entry name" value="RNase_T2_euk"/>
    <property type="match status" value="1"/>
</dbReference>
<evidence type="ECO:0000256" key="16">
    <source>
        <dbReference type="PIRSR" id="PIRSR633697-1"/>
    </source>
</evidence>
<dbReference type="GO" id="GO:0016787">
    <property type="term" value="F:hydrolase activity"/>
    <property type="evidence" value="ECO:0007669"/>
    <property type="project" value="UniProtKB-KW"/>
</dbReference>
<keyword evidence="20" id="KW-1185">Reference proteome</keyword>
<feature type="active site" evidence="16">
    <location>
        <position position="166"/>
    </location>
</feature>
<evidence type="ECO:0000256" key="15">
    <source>
        <dbReference type="ARBA" id="ARBA00071169"/>
    </source>
</evidence>
<keyword evidence="13" id="KW-0456">Lyase</keyword>
<evidence type="ECO:0000256" key="10">
    <source>
        <dbReference type="ARBA" id="ARBA00022801"/>
    </source>
</evidence>
<dbReference type="GO" id="GO:0005775">
    <property type="term" value="C:vacuolar lumen"/>
    <property type="evidence" value="ECO:0007669"/>
    <property type="project" value="UniProtKB-SubCell"/>
</dbReference>
<dbReference type="SUPFAM" id="SSF55895">
    <property type="entry name" value="Ribonuclease Rh-like"/>
    <property type="match status" value="1"/>
</dbReference>
<protein>
    <recommendedName>
        <fullName evidence="15">Ribonuclease T2-like</fullName>
        <ecNumber evidence="4">4.6.1.19</ecNumber>
    </recommendedName>
</protein>
<dbReference type="FunFam" id="3.90.730.10:FF:000004">
    <property type="entry name" value="Ribonuclease T2-like"/>
    <property type="match status" value="1"/>
</dbReference>
<dbReference type="InterPro" id="IPR057328">
    <property type="entry name" value="RNaseT2L_C"/>
</dbReference>
<dbReference type="AlphaFoldDB" id="G8BUK9"/>
<dbReference type="GO" id="GO:0005829">
    <property type="term" value="C:cytosol"/>
    <property type="evidence" value="ECO:0007669"/>
    <property type="project" value="EnsemblFungi"/>
</dbReference>
<comment type="function">
    <text evidence="14">Rnase which modulates cell survival under stress conditions. Released from the vacuole to the cytoplasm during stress to promote tRNA and rRNA cleavage and to activate separately a downstream pathway that promotes cell death. Involved in cell size, vacuolar morphology and growth at high temperatures and high salt concentration.</text>
</comment>
<feature type="active site" evidence="16">
    <location>
        <position position="92"/>
    </location>
</feature>
<dbReference type="RefSeq" id="XP_003686229.1">
    <property type="nucleotide sequence ID" value="XM_003686181.1"/>
</dbReference>
<dbReference type="GO" id="GO:0000324">
    <property type="term" value="C:fungal-type vacuole"/>
    <property type="evidence" value="ECO:0007669"/>
    <property type="project" value="EnsemblFungi"/>
</dbReference>
<dbReference type="InterPro" id="IPR033697">
    <property type="entry name" value="Ribonuclease_T2_eukaryotic"/>
</dbReference>
<comment type="subcellular location">
    <subcellularLocation>
        <location evidence="2">Cytoplasm</location>
    </subcellularLocation>
    <subcellularLocation>
        <location evidence="1">Vacuole lumen</location>
    </subcellularLocation>
</comment>
<evidence type="ECO:0000256" key="1">
    <source>
        <dbReference type="ARBA" id="ARBA00004410"/>
    </source>
</evidence>
<dbReference type="GO" id="GO:0033897">
    <property type="term" value="F:ribonuclease T2 activity"/>
    <property type="evidence" value="ECO:0007669"/>
    <property type="project" value="UniProtKB-EC"/>
</dbReference>
<dbReference type="Gene3D" id="3.90.730.10">
    <property type="entry name" value="Ribonuclease T2-like"/>
    <property type="match status" value="1"/>
</dbReference>
<dbReference type="InterPro" id="IPR001568">
    <property type="entry name" value="RNase_T2-like"/>
</dbReference>